<evidence type="ECO:0000313" key="3">
    <source>
        <dbReference type="EMBL" id="KOA19726.1"/>
    </source>
</evidence>
<dbReference type="PROSITE" id="PS51831">
    <property type="entry name" value="HD"/>
    <property type="match status" value="1"/>
</dbReference>
<dbReference type="CDD" id="cd00077">
    <property type="entry name" value="HDc"/>
    <property type="match status" value="1"/>
</dbReference>
<dbReference type="InterPro" id="IPR003018">
    <property type="entry name" value="GAF"/>
</dbReference>
<dbReference type="PROSITE" id="PS51832">
    <property type="entry name" value="HD_GYP"/>
    <property type="match status" value="1"/>
</dbReference>
<evidence type="ECO:0000313" key="4">
    <source>
        <dbReference type="Proteomes" id="UP000037043"/>
    </source>
</evidence>
<name>A0A0L6Z9T4_9CLOT</name>
<dbReference type="AlphaFoldDB" id="A0A0L6Z9T4"/>
<dbReference type="Proteomes" id="UP000037043">
    <property type="component" value="Unassembled WGS sequence"/>
</dbReference>
<accession>A0A0L6Z9T4</accession>
<reference evidence="4" key="1">
    <citation type="submission" date="2015-08" db="EMBL/GenBank/DDBJ databases">
        <title>Genome sequence of the strict anaerobe Clostridium homopropionicum LuHBu1 (DSM 5847T).</title>
        <authorList>
            <person name="Poehlein A."/>
            <person name="Beck M."/>
            <person name="Schiel-Bengelsdorf B."/>
            <person name="Bengelsdorf F.R."/>
            <person name="Daniel R."/>
            <person name="Duerre P."/>
        </authorList>
    </citation>
    <scope>NUCLEOTIDE SEQUENCE [LARGE SCALE GENOMIC DNA]</scope>
    <source>
        <strain evidence="4">DSM 5847</strain>
    </source>
</reference>
<feature type="domain" description="HD" evidence="1">
    <location>
        <begin position="268"/>
        <end position="390"/>
    </location>
</feature>
<dbReference type="Gene3D" id="3.30.450.40">
    <property type="match status" value="1"/>
</dbReference>
<proteinExistence type="predicted"/>
<dbReference type="PANTHER" id="PTHR43155:SF2">
    <property type="entry name" value="CYCLIC DI-GMP PHOSPHODIESTERASE PA4108"/>
    <property type="match status" value="1"/>
</dbReference>
<dbReference type="InterPro" id="IPR006675">
    <property type="entry name" value="HDIG_dom"/>
</dbReference>
<dbReference type="InterPro" id="IPR003607">
    <property type="entry name" value="HD/PDEase_dom"/>
</dbReference>
<dbReference type="SMART" id="SM00065">
    <property type="entry name" value="GAF"/>
    <property type="match status" value="1"/>
</dbReference>
<dbReference type="Pfam" id="PF13487">
    <property type="entry name" value="HD_5"/>
    <property type="match status" value="1"/>
</dbReference>
<dbReference type="SUPFAM" id="SSF55781">
    <property type="entry name" value="GAF domain-like"/>
    <property type="match status" value="1"/>
</dbReference>
<dbReference type="PATRIC" id="fig|1121318.3.peg.1832"/>
<dbReference type="InterPro" id="IPR029016">
    <property type="entry name" value="GAF-like_dom_sf"/>
</dbReference>
<evidence type="ECO:0000259" key="2">
    <source>
        <dbReference type="PROSITE" id="PS51832"/>
    </source>
</evidence>
<dbReference type="EC" id="3.1.4.52" evidence="3"/>
<feature type="domain" description="HD-GYP" evidence="2">
    <location>
        <begin position="246"/>
        <end position="431"/>
    </location>
</feature>
<dbReference type="GO" id="GO:0071111">
    <property type="term" value="F:cyclic-guanylate-specific phosphodiesterase activity"/>
    <property type="evidence" value="ECO:0007669"/>
    <property type="project" value="UniProtKB-EC"/>
</dbReference>
<keyword evidence="4" id="KW-1185">Reference proteome</keyword>
<gene>
    <name evidence="3" type="primary">rpfG_6</name>
    <name evidence="3" type="ORF">CLHOM_18150</name>
</gene>
<comment type="caution">
    <text evidence="3">The sequence shown here is derived from an EMBL/GenBank/DDBJ whole genome shotgun (WGS) entry which is preliminary data.</text>
</comment>
<protein>
    <submittedName>
        <fullName evidence="3">Cyclic di-GMP phosphodiesterase response regulator RpfG</fullName>
        <ecNumber evidence="3">3.1.4.52</ecNumber>
    </submittedName>
</protein>
<dbReference type="InterPro" id="IPR037522">
    <property type="entry name" value="HD_GYP_dom"/>
</dbReference>
<dbReference type="SMART" id="SM00471">
    <property type="entry name" value="HDc"/>
    <property type="match status" value="1"/>
</dbReference>
<dbReference type="STRING" id="36844.SAMN04488501_102179"/>
<dbReference type="NCBIfam" id="TIGR00277">
    <property type="entry name" value="HDIG"/>
    <property type="match status" value="1"/>
</dbReference>
<dbReference type="Pfam" id="PF13492">
    <property type="entry name" value="GAF_3"/>
    <property type="match status" value="1"/>
</dbReference>
<dbReference type="RefSeq" id="WP_052221358.1">
    <property type="nucleotide sequence ID" value="NZ_LHUR01000022.1"/>
</dbReference>
<dbReference type="EMBL" id="LHUR01000022">
    <property type="protein sequence ID" value="KOA19726.1"/>
    <property type="molecule type" value="Genomic_DNA"/>
</dbReference>
<dbReference type="SUPFAM" id="SSF109604">
    <property type="entry name" value="HD-domain/PDEase-like"/>
    <property type="match status" value="1"/>
</dbReference>
<dbReference type="InterPro" id="IPR006674">
    <property type="entry name" value="HD_domain"/>
</dbReference>
<evidence type="ECO:0000259" key="1">
    <source>
        <dbReference type="PROSITE" id="PS51831"/>
    </source>
</evidence>
<dbReference type="Gene3D" id="1.10.3210.10">
    <property type="entry name" value="Hypothetical protein af1432"/>
    <property type="match status" value="1"/>
</dbReference>
<dbReference type="PANTHER" id="PTHR43155">
    <property type="entry name" value="CYCLIC DI-GMP PHOSPHODIESTERASE PA4108-RELATED"/>
    <property type="match status" value="1"/>
</dbReference>
<sequence length="431" mass="48247">MNEVNLKKLVGKSDVKEIVYNILREINIEISVLDLQGNIILGTSKKDEDIEFPININEKVAGFVMGESKAAIIAKLLSYIGNSEFNKKMLIKETLNKYREINLLYNLSEKMASTIEAKEISKIALEEATRLINSTKAEIAVFSKDRKRLEKVVELNKHNSTINEVGLNNYVNTVLDEGVGQIINYLDDGSESMVCTPLKVKDKTLGVISISNSNNIIYDSEDLKLLNAIATQAAIALDNTNLYDSIRDTFLQTIEALIETIEKKDSYTAGHARRVAVYSISIGEELGLNRSEITQVRLAALLHDIGKIGIQDKILLKNSRLTGEEYEVIKKHPVFGAEILENIDQLKDVVPSVRGHHERYDGKGYPDGKKGTEIPLIARIIAVADAFDAMTSHRPYISNKEKEQALNEIYKNINTQFDPVVVEAFLKRVKV</sequence>
<keyword evidence="3" id="KW-0378">Hydrolase</keyword>
<organism evidence="3 4">
    <name type="scientific">Clostridium homopropionicum DSM 5847</name>
    <dbReference type="NCBI Taxonomy" id="1121318"/>
    <lineage>
        <taxon>Bacteria</taxon>
        <taxon>Bacillati</taxon>
        <taxon>Bacillota</taxon>
        <taxon>Clostridia</taxon>
        <taxon>Eubacteriales</taxon>
        <taxon>Clostridiaceae</taxon>
        <taxon>Clostridium</taxon>
    </lineage>
</organism>